<sequence length="15" mass="2001">MPKRNWNCQRRRPQM</sequence>
<evidence type="ECO:0000313" key="1">
    <source>
        <dbReference type="EMBL" id="JAH14060.1"/>
    </source>
</evidence>
<reference evidence="1" key="2">
    <citation type="journal article" date="2015" name="Fish Shellfish Immunol.">
        <title>Early steps in the European eel (Anguilla anguilla)-Vibrio vulnificus interaction in the gills: Role of the RtxA13 toxin.</title>
        <authorList>
            <person name="Callol A."/>
            <person name="Pajuelo D."/>
            <person name="Ebbesson L."/>
            <person name="Teles M."/>
            <person name="MacKenzie S."/>
            <person name="Amaro C."/>
        </authorList>
    </citation>
    <scope>NUCLEOTIDE SEQUENCE</scope>
</reference>
<protein>
    <submittedName>
        <fullName evidence="1">Uncharacterized protein</fullName>
    </submittedName>
</protein>
<proteinExistence type="predicted"/>
<dbReference type="EMBL" id="GBXM01094517">
    <property type="protein sequence ID" value="JAH14060.1"/>
    <property type="molecule type" value="Transcribed_RNA"/>
</dbReference>
<name>A0A0E9QCK9_ANGAN</name>
<organism evidence="1">
    <name type="scientific">Anguilla anguilla</name>
    <name type="common">European freshwater eel</name>
    <name type="synonym">Muraena anguilla</name>
    <dbReference type="NCBI Taxonomy" id="7936"/>
    <lineage>
        <taxon>Eukaryota</taxon>
        <taxon>Metazoa</taxon>
        <taxon>Chordata</taxon>
        <taxon>Craniata</taxon>
        <taxon>Vertebrata</taxon>
        <taxon>Euteleostomi</taxon>
        <taxon>Actinopterygii</taxon>
        <taxon>Neopterygii</taxon>
        <taxon>Teleostei</taxon>
        <taxon>Anguilliformes</taxon>
        <taxon>Anguillidae</taxon>
        <taxon>Anguilla</taxon>
    </lineage>
</organism>
<reference evidence="1" key="1">
    <citation type="submission" date="2014-11" db="EMBL/GenBank/DDBJ databases">
        <authorList>
            <person name="Amaro Gonzalez C."/>
        </authorList>
    </citation>
    <scope>NUCLEOTIDE SEQUENCE</scope>
</reference>
<accession>A0A0E9QCK9</accession>